<evidence type="ECO:0000256" key="1">
    <source>
        <dbReference type="SAM" id="MobiDB-lite"/>
    </source>
</evidence>
<dbReference type="RefSeq" id="WP_254418876.1">
    <property type="nucleotide sequence ID" value="NZ_CP099837.1"/>
</dbReference>
<keyword evidence="3" id="KW-1185">Reference proteome</keyword>
<gene>
    <name evidence="2" type="ORF">NE857_31395</name>
</gene>
<evidence type="ECO:0000313" key="2">
    <source>
        <dbReference type="EMBL" id="USY19684.1"/>
    </source>
</evidence>
<organism evidence="2 3">
    <name type="scientific">Nocardiopsis exhalans</name>
    <dbReference type="NCBI Taxonomy" id="163604"/>
    <lineage>
        <taxon>Bacteria</taxon>
        <taxon>Bacillati</taxon>
        <taxon>Actinomycetota</taxon>
        <taxon>Actinomycetes</taxon>
        <taxon>Streptosporangiales</taxon>
        <taxon>Nocardiopsidaceae</taxon>
        <taxon>Nocardiopsis</taxon>
    </lineage>
</organism>
<proteinExistence type="predicted"/>
<protein>
    <submittedName>
        <fullName evidence="2">Uncharacterized protein</fullName>
    </submittedName>
</protein>
<name>A0ABY5D5Q0_9ACTN</name>
<feature type="region of interest" description="Disordered" evidence="1">
    <location>
        <begin position="158"/>
        <end position="178"/>
    </location>
</feature>
<evidence type="ECO:0000313" key="3">
    <source>
        <dbReference type="Proteomes" id="UP001055940"/>
    </source>
</evidence>
<dbReference type="Proteomes" id="UP001055940">
    <property type="component" value="Chromosome"/>
</dbReference>
<dbReference type="EMBL" id="CP099837">
    <property type="protein sequence ID" value="USY19684.1"/>
    <property type="molecule type" value="Genomic_DNA"/>
</dbReference>
<sequence>MPPQDRLKALGQALIARRASFDPTRFRTRPGWVEYVNAESGLSKRVIIDIETGARDTYRDETLTALESLYRLQPGALRAALTGAPLVADDGTILGPSGDPRDRYVAEERTHRLTGQVQRIVRDLEADTAGLPDDVAEEMIQRAMDNAENQARLMLETERRRWQRRQEQGEPSADGDQT</sequence>
<reference evidence="2" key="1">
    <citation type="submission" date="2022-06" db="EMBL/GenBank/DDBJ databases">
        <authorList>
            <person name="Ping M."/>
        </authorList>
    </citation>
    <scope>NUCLEOTIDE SEQUENCE</scope>
    <source>
        <strain evidence="2">JCM11759T</strain>
    </source>
</reference>
<accession>A0ABY5D5Q0</accession>
<feature type="compositionally biased region" description="Basic and acidic residues" evidence="1">
    <location>
        <begin position="158"/>
        <end position="168"/>
    </location>
</feature>